<evidence type="ECO:0000256" key="1">
    <source>
        <dbReference type="SAM" id="Phobius"/>
    </source>
</evidence>
<organism evidence="2 3">
    <name type="scientific">Alkalilimnicola ehrlichii</name>
    <dbReference type="NCBI Taxonomy" id="351052"/>
    <lineage>
        <taxon>Bacteria</taxon>
        <taxon>Pseudomonadati</taxon>
        <taxon>Pseudomonadota</taxon>
        <taxon>Gammaproteobacteria</taxon>
        <taxon>Chromatiales</taxon>
        <taxon>Ectothiorhodospiraceae</taxon>
        <taxon>Alkalilimnicola</taxon>
    </lineage>
</organism>
<proteinExistence type="predicted"/>
<sequence length="66" mass="6902">MKSAVVVALIIILASLASALLYLFKDDASSKRTVKALTVRIGLSMALFLAIVAGVLTGVITPNQPF</sequence>
<dbReference type="NCBIfam" id="NF033233">
    <property type="entry name" value="twin_helix"/>
    <property type="match status" value="1"/>
</dbReference>
<comment type="caution">
    <text evidence="2">The sequence shown here is derived from an EMBL/GenBank/DDBJ whole genome shotgun (WGS) entry which is preliminary data.</text>
</comment>
<name>A0A3E0X4M8_9GAMM</name>
<accession>A0A3E0X4M8</accession>
<feature type="transmembrane region" description="Helical" evidence="1">
    <location>
        <begin position="36"/>
        <end position="60"/>
    </location>
</feature>
<gene>
    <name evidence="2" type="ORF">CAL65_01820</name>
</gene>
<keyword evidence="1" id="KW-1133">Transmembrane helix</keyword>
<evidence type="ECO:0000313" key="2">
    <source>
        <dbReference type="EMBL" id="RFA39645.1"/>
    </source>
</evidence>
<evidence type="ECO:0000313" key="3">
    <source>
        <dbReference type="Proteomes" id="UP000256763"/>
    </source>
</evidence>
<feature type="transmembrane region" description="Helical" evidence="1">
    <location>
        <begin position="6"/>
        <end position="24"/>
    </location>
</feature>
<dbReference type="InterPro" id="IPR021313">
    <property type="entry name" value="DUF2909"/>
</dbReference>
<dbReference type="Pfam" id="PF11137">
    <property type="entry name" value="DUF2909"/>
    <property type="match status" value="1"/>
</dbReference>
<reference evidence="3" key="1">
    <citation type="submission" date="2017-05" db="EMBL/GenBank/DDBJ databases">
        <authorList>
            <person name="Sharma S."/>
            <person name="Sidhu C."/>
            <person name="Pinnaka A.K."/>
        </authorList>
    </citation>
    <scope>NUCLEOTIDE SEQUENCE [LARGE SCALE GENOMIC DNA]</scope>
    <source>
        <strain evidence="3">AK93</strain>
    </source>
</reference>
<keyword evidence="3" id="KW-1185">Reference proteome</keyword>
<keyword evidence="1" id="KW-0472">Membrane</keyword>
<dbReference type="EMBL" id="NFZW01000001">
    <property type="protein sequence ID" value="RFA39645.1"/>
    <property type="molecule type" value="Genomic_DNA"/>
</dbReference>
<dbReference type="AlphaFoldDB" id="A0A3E0X4M8"/>
<dbReference type="Proteomes" id="UP000256763">
    <property type="component" value="Unassembled WGS sequence"/>
</dbReference>
<protein>
    <submittedName>
        <fullName evidence="2">Twin transmembrane helix small protein</fullName>
    </submittedName>
</protein>
<keyword evidence="1 2" id="KW-0812">Transmembrane</keyword>